<keyword evidence="2" id="KW-0812">Transmembrane</keyword>
<comment type="similarity">
    <text evidence="1 2">Belongs to the outer membrane factor (OMF) (TC 1.B.17) family.</text>
</comment>
<dbReference type="PANTHER" id="PTHR30203">
    <property type="entry name" value="OUTER MEMBRANE CATION EFFLUX PROTEIN"/>
    <property type="match status" value="1"/>
</dbReference>
<keyword evidence="4" id="KW-1185">Reference proteome</keyword>
<dbReference type="PROSITE" id="PS51257">
    <property type="entry name" value="PROKAR_LIPOPROTEIN"/>
    <property type="match status" value="1"/>
</dbReference>
<keyword evidence="2" id="KW-0732">Signal</keyword>
<evidence type="ECO:0000313" key="3">
    <source>
        <dbReference type="EMBL" id="BDB52752.1"/>
    </source>
</evidence>
<feature type="chain" id="PRO_5044955426" evidence="2">
    <location>
        <begin position="25"/>
        <end position="474"/>
    </location>
</feature>
<dbReference type="Gene3D" id="1.20.1600.10">
    <property type="entry name" value="Outer membrane efflux proteins (OEP)"/>
    <property type="match status" value="1"/>
</dbReference>
<keyword evidence="2" id="KW-0472">Membrane</keyword>
<comment type="subcellular location">
    <subcellularLocation>
        <location evidence="2">Cell membrane</location>
        <topology evidence="2">Lipid-anchor</topology>
    </subcellularLocation>
</comment>
<evidence type="ECO:0000256" key="1">
    <source>
        <dbReference type="ARBA" id="ARBA00007613"/>
    </source>
</evidence>
<gene>
    <name evidence="3" type="ORF">GENT11_10640</name>
</gene>
<keyword evidence="2" id="KW-0449">Lipoprotein</keyword>
<dbReference type="InterPro" id="IPR003423">
    <property type="entry name" value="OMP_efflux"/>
</dbReference>
<dbReference type="EMBL" id="AP025183">
    <property type="protein sequence ID" value="BDB52752.1"/>
    <property type="molecule type" value="Genomic_DNA"/>
</dbReference>
<protein>
    <submittedName>
        <fullName evidence="3">RND transporter</fullName>
    </submittedName>
</protein>
<dbReference type="NCBIfam" id="TIGR01845">
    <property type="entry name" value="outer_NodT"/>
    <property type="match status" value="1"/>
</dbReference>
<name>A0ABM7UZN3_9FLAO</name>
<evidence type="ECO:0000313" key="4">
    <source>
        <dbReference type="Proteomes" id="UP001319865"/>
    </source>
</evidence>
<sequence>MSQFKKIIGLMIVLLAFMACKTKAIPTDKDQKPLPERYTNQSDTVNSGSLQWQLFYKDDNLKKLIETALSNNFDLLAAVQKIEIAQNQFRLKKSELLPLVNAGAGIAQRKFGLFTMDGAGNASTNIRPNQIVPEHLPDYQVGLNTSWEADVWGKLKNKKKAALARYSGSIEAKNAIQSILIAEIAATYYELIALDNELDIIKETTALQQAALDIIKLKKEAGVYNELAVKQFEGQVFNSKSFELNILQLIQITENHLNFLCGRFPQAIARDKTTFSSFDFKISTGIPSQLLALRPDIREVELELAAAKCDVKAAKAAFYPSFTMTGTVGFQAFQSALLFQTPASFAYTILGGISAPLLNRRAIKVQFNTAKALQTESLLKYQKTVLNGYIEVANEMATIETLEKTLDLKNKEVYSYEKSVEIANDLFKSGRANYLEVLTAQRTALESKIDLINTKKSQYKASINLYKALGGGWQ</sequence>
<keyword evidence="2" id="KW-1134">Transmembrane beta strand</keyword>
<dbReference type="Pfam" id="PF02321">
    <property type="entry name" value="OEP"/>
    <property type="match status" value="2"/>
</dbReference>
<keyword evidence="2" id="KW-0564">Palmitate</keyword>
<reference evidence="3 4" key="2">
    <citation type="journal article" date="2022" name="Microorganisms">
        <title>Complete Genome Sequences of Two Flavobacterium ammonificans Strains and a Flavobacterium ammoniigenes Strain of Ammonifying Bacterioplankton Isolated from Surface River Water.</title>
        <authorList>
            <person name="Suda W."/>
            <person name="Ogata Y."/>
            <person name="Shindo C."/>
            <person name="Watanabe K."/>
        </authorList>
    </citation>
    <scope>NUCLEOTIDE SEQUENCE [LARGE SCALE GENOMIC DNA]</scope>
    <source>
        <strain evidence="3 4">GENT11</strain>
    </source>
</reference>
<dbReference type="SUPFAM" id="SSF56954">
    <property type="entry name" value="Outer membrane efflux proteins (OEP)"/>
    <property type="match status" value="1"/>
</dbReference>
<organism evidence="3 4">
    <name type="scientific">Flavobacterium ammonificans</name>
    <dbReference type="NCBI Taxonomy" id="1751056"/>
    <lineage>
        <taxon>Bacteria</taxon>
        <taxon>Pseudomonadati</taxon>
        <taxon>Bacteroidota</taxon>
        <taxon>Flavobacteriia</taxon>
        <taxon>Flavobacteriales</taxon>
        <taxon>Flavobacteriaceae</taxon>
        <taxon>Flavobacterium</taxon>
    </lineage>
</organism>
<reference evidence="3 4" key="1">
    <citation type="journal article" date="2022" name="Int. J. Syst. Evol. Microbiol.">
        <title>Flavobacterium ammonificans sp. nov. and Flavobacterium ammoniigenes sp. nov., ammonifying bacteria isolated from surface river water.</title>
        <authorList>
            <person name="Watanabe K."/>
            <person name="Kitamura T."/>
            <person name="Ogata Y."/>
            <person name="Shindo C."/>
            <person name="Suda W."/>
        </authorList>
    </citation>
    <scope>NUCLEOTIDE SEQUENCE [LARGE SCALE GENOMIC DNA]</scope>
    <source>
        <strain evidence="3 4">GENT11</strain>
    </source>
</reference>
<proteinExistence type="inferred from homology"/>
<dbReference type="Proteomes" id="UP001319865">
    <property type="component" value="Chromosome"/>
</dbReference>
<accession>A0ABM7UZN3</accession>
<dbReference type="RefSeq" id="WP_229328706.1">
    <property type="nucleotide sequence ID" value="NZ_AP025183.1"/>
</dbReference>
<dbReference type="Gene3D" id="2.20.200.10">
    <property type="entry name" value="Outer membrane efflux proteins (OEP)"/>
    <property type="match status" value="1"/>
</dbReference>
<dbReference type="PANTHER" id="PTHR30203:SF30">
    <property type="entry name" value="OUTER MEMBRANE PROTEIN-RELATED"/>
    <property type="match status" value="1"/>
</dbReference>
<feature type="signal peptide" evidence="2">
    <location>
        <begin position="1"/>
        <end position="24"/>
    </location>
</feature>
<evidence type="ECO:0000256" key="2">
    <source>
        <dbReference type="RuleBase" id="RU362097"/>
    </source>
</evidence>
<dbReference type="InterPro" id="IPR010131">
    <property type="entry name" value="MdtP/NodT-like"/>
</dbReference>